<dbReference type="OrthoDB" id="9972994at2"/>
<proteinExistence type="predicted"/>
<dbReference type="EMBL" id="ATDP01000097">
    <property type="protein sequence ID" value="EQB13264.1"/>
    <property type="molecule type" value="Genomic_DNA"/>
</dbReference>
<organism evidence="1 2">
    <name type="scientific">Sphingobium lactosutens DS20</name>
    <dbReference type="NCBI Taxonomy" id="1331060"/>
    <lineage>
        <taxon>Bacteria</taxon>
        <taxon>Pseudomonadati</taxon>
        <taxon>Pseudomonadota</taxon>
        <taxon>Alphaproteobacteria</taxon>
        <taxon>Sphingomonadales</taxon>
        <taxon>Sphingomonadaceae</taxon>
        <taxon>Sphingobium</taxon>
    </lineage>
</organism>
<dbReference type="RefSeq" id="WP_021226841.1">
    <property type="nucleotide sequence ID" value="NZ_ATDP01000097.1"/>
</dbReference>
<dbReference type="AlphaFoldDB" id="T0IUB3"/>
<name>T0IUB3_9SPHN</name>
<reference evidence="1 2" key="1">
    <citation type="journal article" date="2013" name="Genome Announc.">
        <title>Draft Genome Sequence of Sphingobium lactosutens Strain DS20T, Isolated from a Hexachlorocyclohexane Dumpsite.</title>
        <authorList>
            <person name="Kumar R."/>
            <person name="Dwivedi V."/>
            <person name="Negi V."/>
            <person name="Khurana J.P."/>
            <person name="Lal R."/>
        </authorList>
    </citation>
    <scope>NUCLEOTIDE SEQUENCE [LARGE SCALE GENOMIC DNA]</scope>
    <source>
        <strain evidence="1 2">DS20</strain>
    </source>
</reference>
<comment type="caution">
    <text evidence="1">The sequence shown here is derived from an EMBL/GenBank/DDBJ whole genome shotgun (WGS) entry which is preliminary data.</text>
</comment>
<sequence>MSAEINVAAVFALKAMWRSDTYMSKLLPLEGKLRAIEAAKAGATPTEAMYFGQGYRLPTGWQWSDVARHRARYGTASHLVPVRQASGVVGWGVPIIEGKFLQRPRDIFGNILWPEGTAQ</sequence>
<accession>T0IUB3</accession>
<gene>
    <name evidence="1" type="ORF">RLDS_16130</name>
</gene>
<evidence type="ECO:0000313" key="2">
    <source>
        <dbReference type="Proteomes" id="UP000015531"/>
    </source>
</evidence>
<protein>
    <submittedName>
        <fullName evidence="1">Uncharacterized protein</fullName>
    </submittedName>
</protein>
<dbReference type="PATRIC" id="fig|1331060.3.peg.3094"/>
<dbReference type="Proteomes" id="UP000015531">
    <property type="component" value="Unassembled WGS sequence"/>
</dbReference>
<evidence type="ECO:0000313" key="1">
    <source>
        <dbReference type="EMBL" id="EQB13264.1"/>
    </source>
</evidence>
<keyword evidence="2" id="KW-1185">Reference proteome</keyword>